<evidence type="ECO:0000256" key="1">
    <source>
        <dbReference type="SAM" id="Phobius"/>
    </source>
</evidence>
<protein>
    <submittedName>
        <fullName evidence="2">Uncharacterized protein</fullName>
    </submittedName>
</protein>
<feature type="transmembrane region" description="Helical" evidence="1">
    <location>
        <begin position="98"/>
        <end position="117"/>
    </location>
</feature>
<feature type="transmembrane region" description="Helical" evidence="1">
    <location>
        <begin position="156"/>
        <end position="178"/>
    </location>
</feature>
<feature type="transmembrane region" description="Helical" evidence="1">
    <location>
        <begin position="123"/>
        <end position="144"/>
    </location>
</feature>
<proteinExistence type="predicted"/>
<sequence>MVDHPYIQLVLKYPHSFLPDLFLVLALVTGLVNYLFLDKASHWLFRMLILSLGISLLQNHNAAYRLNNLYLYNLNSVAEIGCLTGAYWVELKSKRNRTILLISLGVYLSVFLYDFSWTKIAGITLGVQRIIMIVYALLYFHYILTKMQVQNILIHAMFWISAGAIVHAAGTLFVFLFVKVTLGDVSSNGSYGLYIQIVRAFTAFFYVVLIISFWLRRREFRMAEHITV</sequence>
<keyword evidence="3" id="KW-1185">Reference proteome</keyword>
<keyword evidence="1" id="KW-0812">Transmembrane</keyword>
<name>A0A327X773_LARAB</name>
<accession>A0A327X773</accession>
<gene>
    <name evidence="2" type="ORF">LX87_01112</name>
</gene>
<reference evidence="2 3" key="1">
    <citation type="submission" date="2018-06" db="EMBL/GenBank/DDBJ databases">
        <title>Genomic Encyclopedia of Archaeal and Bacterial Type Strains, Phase II (KMG-II): from individual species to whole genera.</title>
        <authorList>
            <person name="Goeker M."/>
        </authorList>
    </citation>
    <scope>NUCLEOTIDE SEQUENCE [LARGE SCALE GENOMIC DNA]</scope>
    <source>
        <strain evidence="2 3">DSM 21851</strain>
    </source>
</reference>
<dbReference type="EMBL" id="QLMC01000001">
    <property type="protein sequence ID" value="RAK02990.1"/>
    <property type="molecule type" value="Genomic_DNA"/>
</dbReference>
<feature type="transmembrane region" description="Helical" evidence="1">
    <location>
        <begin position="17"/>
        <end position="36"/>
    </location>
</feature>
<evidence type="ECO:0000313" key="2">
    <source>
        <dbReference type="EMBL" id="RAK02990.1"/>
    </source>
</evidence>
<comment type="caution">
    <text evidence="2">The sequence shown here is derived from an EMBL/GenBank/DDBJ whole genome shotgun (WGS) entry which is preliminary data.</text>
</comment>
<dbReference type="Proteomes" id="UP000248790">
    <property type="component" value="Unassembled WGS sequence"/>
</dbReference>
<evidence type="ECO:0000313" key="3">
    <source>
        <dbReference type="Proteomes" id="UP000248790"/>
    </source>
</evidence>
<feature type="transmembrane region" description="Helical" evidence="1">
    <location>
        <begin position="69"/>
        <end position="89"/>
    </location>
</feature>
<keyword evidence="1" id="KW-1133">Transmembrane helix</keyword>
<feature type="transmembrane region" description="Helical" evidence="1">
    <location>
        <begin position="193"/>
        <end position="215"/>
    </location>
</feature>
<keyword evidence="1" id="KW-0472">Membrane</keyword>
<feature type="transmembrane region" description="Helical" evidence="1">
    <location>
        <begin position="43"/>
        <end position="63"/>
    </location>
</feature>
<organism evidence="2 3">
    <name type="scientific">Larkinella arboricola</name>
    <dbReference type="NCBI Taxonomy" id="643671"/>
    <lineage>
        <taxon>Bacteria</taxon>
        <taxon>Pseudomonadati</taxon>
        <taxon>Bacteroidota</taxon>
        <taxon>Cytophagia</taxon>
        <taxon>Cytophagales</taxon>
        <taxon>Spirosomataceae</taxon>
        <taxon>Larkinella</taxon>
    </lineage>
</organism>
<dbReference type="AlphaFoldDB" id="A0A327X773"/>